<dbReference type="GO" id="GO:0006281">
    <property type="term" value="P:DNA repair"/>
    <property type="evidence" value="ECO:0007669"/>
    <property type="project" value="UniProtKB-ARBA"/>
</dbReference>
<evidence type="ECO:0000313" key="2">
    <source>
        <dbReference type="EMBL" id="KAK7143944.1"/>
    </source>
</evidence>
<keyword evidence="3" id="KW-1185">Reference proteome</keyword>
<evidence type="ECO:0000313" key="3">
    <source>
        <dbReference type="Proteomes" id="UP001364617"/>
    </source>
</evidence>
<evidence type="ECO:0008006" key="4">
    <source>
        <dbReference type="Google" id="ProtNLM"/>
    </source>
</evidence>
<dbReference type="InterPro" id="IPR051703">
    <property type="entry name" value="NF-kappa-B_Signaling_Reg"/>
</dbReference>
<dbReference type="AlphaFoldDB" id="A0AAN9CUJ7"/>
<reference evidence="2 3" key="1">
    <citation type="submission" date="2024-02" db="EMBL/GenBank/DDBJ databases">
        <title>Chromosome-level genome assembly of the Eurasian Minnow (Phoxinus phoxinus).</title>
        <authorList>
            <person name="Oriowo T.O."/>
            <person name="Martin S."/>
            <person name="Stange M."/>
            <person name="Chrysostomakis Y."/>
            <person name="Brown T."/>
            <person name="Winkler S."/>
            <person name="Kukowka S."/>
            <person name="Myers E.W."/>
            <person name="Bohne A."/>
        </authorList>
    </citation>
    <scope>NUCLEOTIDE SEQUENCE [LARGE SCALE GENOMIC DNA]</scope>
    <source>
        <strain evidence="2">ZFMK-TIS-60720</strain>
        <tissue evidence="2">Whole Organism</tissue>
    </source>
</reference>
<gene>
    <name evidence="2" type="ORF">R3I93_014950</name>
</gene>
<feature type="region of interest" description="Disordered" evidence="1">
    <location>
        <begin position="126"/>
        <end position="185"/>
    </location>
</feature>
<name>A0AAN9CUJ7_9TELE</name>
<dbReference type="Gene3D" id="3.90.320.10">
    <property type="match status" value="1"/>
</dbReference>
<sequence>MCDCCGPGVVEAKCPFNWGQDMGSSLDHWLNDLRGHLESATVLKNNHLYFTQAQMEMFVTKSFYCDFITWTPQLCVIFRVPRSEDFICSAVGTITDFWTCHILPRLTLNTQELEHNPASCSSATIAGTEAGSSGANDKSAVKGKRKGSRKGSGGSEGFMTGTSRAGQEQIDGTSGIIAGTSRGAE</sequence>
<feature type="compositionally biased region" description="Polar residues" evidence="1">
    <location>
        <begin position="160"/>
        <end position="172"/>
    </location>
</feature>
<dbReference type="Proteomes" id="UP001364617">
    <property type="component" value="Unassembled WGS sequence"/>
</dbReference>
<comment type="caution">
    <text evidence="2">The sequence shown here is derived from an EMBL/GenBank/DDBJ whole genome shotgun (WGS) entry which is preliminary data.</text>
</comment>
<proteinExistence type="predicted"/>
<accession>A0AAN9CUJ7</accession>
<dbReference type="PANTHER" id="PTHR46609">
    <property type="entry name" value="EXONUCLEASE, PHAGE-TYPE/RECB, C-TERMINAL DOMAIN-CONTAINING PROTEIN"/>
    <property type="match status" value="1"/>
</dbReference>
<dbReference type="SUPFAM" id="SSF52980">
    <property type="entry name" value="Restriction endonuclease-like"/>
    <property type="match status" value="1"/>
</dbReference>
<feature type="compositionally biased region" description="Polar residues" evidence="1">
    <location>
        <begin position="126"/>
        <end position="136"/>
    </location>
</feature>
<protein>
    <recommendedName>
        <fullName evidence="4">YqaJ viral recombinase domain-containing protein</fullName>
    </recommendedName>
</protein>
<dbReference type="InterPro" id="IPR011604">
    <property type="entry name" value="PDDEXK-like_dom_sf"/>
</dbReference>
<evidence type="ECO:0000256" key="1">
    <source>
        <dbReference type="SAM" id="MobiDB-lite"/>
    </source>
</evidence>
<dbReference type="EMBL" id="JAYKXH010000015">
    <property type="protein sequence ID" value="KAK7143944.1"/>
    <property type="molecule type" value="Genomic_DNA"/>
</dbReference>
<dbReference type="PANTHER" id="PTHR46609:SF6">
    <property type="entry name" value="EXONUCLEASE, PHAGE-TYPE_RECB, C-TERMINAL DOMAIN-CONTAINING PROTEIN-RELATED"/>
    <property type="match status" value="1"/>
</dbReference>
<organism evidence="2 3">
    <name type="scientific">Phoxinus phoxinus</name>
    <name type="common">Eurasian minnow</name>
    <dbReference type="NCBI Taxonomy" id="58324"/>
    <lineage>
        <taxon>Eukaryota</taxon>
        <taxon>Metazoa</taxon>
        <taxon>Chordata</taxon>
        <taxon>Craniata</taxon>
        <taxon>Vertebrata</taxon>
        <taxon>Euteleostomi</taxon>
        <taxon>Actinopterygii</taxon>
        <taxon>Neopterygii</taxon>
        <taxon>Teleostei</taxon>
        <taxon>Ostariophysi</taxon>
        <taxon>Cypriniformes</taxon>
        <taxon>Leuciscidae</taxon>
        <taxon>Phoxininae</taxon>
        <taxon>Phoxinus</taxon>
    </lineage>
</organism>
<dbReference type="InterPro" id="IPR011335">
    <property type="entry name" value="Restrct_endonuc-II-like"/>
</dbReference>